<dbReference type="AlphaFoldDB" id="A0A1Y1WI73"/>
<accession>A0A1Y1WI73</accession>
<dbReference type="PANTHER" id="PTHR43625:SF40">
    <property type="entry name" value="ALDO-KETO REDUCTASE YAKC [NADP(+)]"/>
    <property type="match status" value="1"/>
</dbReference>
<name>A0A1Y1WI73_9FUNG</name>
<dbReference type="GO" id="GO:0005737">
    <property type="term" value="C:cytoplasm"/>
    <property type="evidence" value="ECO:0007669"/>
    <property type="project" value="TreeGrafter"/>
</dbReference>
<dbReference type="InterPro" id="IPR023210">
    <property type="entry name" value="NADP_OxRdtase_dom"/>
</dbReference>
<evidence type="ECO:0000259" key="2">
    <source>
        <dbReference type="Pfam" id="PF00248"/>
    </source>
</evidence>
<gene>
    <name evidence="3" type="ORF">DL89DRAFT_265223</name>
</gene>
<dbReference type="Gene3D" id="3.20.20.100">
    <property type="entry name" value="NADP-dependent oxidoreductase domain"/>
    <property type="match status" value="1"/>
</dbReference>
<dbReference type="RefSeq" id="XP_040746405.1">
    <property type="nucleotide sequence ID" value="XM_040886566.1"/>
</dbReference>
<dbReference type="InterPro" id="IPR050791">
    <property type="entry name" value="Aldo-Keto_reductase"/>
</dbReference>
<proteinExistence type="predicted"/>
<dbReference type="GeneID" id="63803214"/>
<dbReference type="PANTHER" id="PTHR43625">
    <property type="entry name" value="AFLATOXIN B1 ALDEHYDE REDUCTASE"/>
    <property type="match status" value="1"/>
</dbReference>
<evidence type="ECO:0000313" key="4">
    <source>
        <dbReference type="Proteomes" id="UP000193922"/>
    </source>
</evidence>
<comment type="caution">
    <text evidence="3">The sequence shown here is derived from an EMBL/GenBank/DDBJ whole genome shotgun (WGS) entry which is preliminary data.</text>
</comment>
<dbReference type="Proteomes" id="UP000193922">
    <property type="component" value="Unassembled WGS sequence"/>
</dbReference>
<dbReference type="STRING" id="61395.A0A1Y1WI73"/>
<sequence length="348" mass="38540">MSSAPPTEIPTIELGVPGDKVKVPRIGFGCMGLSSTYGASDDGESLKTLNHALDVGSNFIDSADVYGCGHNERLIAQLLRDRRDDVFLCTKFGSAFTEPPPGNTDTFHKFLKGVDGTPEYVLQAASDSLRRLNVDKIDLYYQHRVDKNVPIEETVGAMAELVKAGKVRYLGLSECSAETLRRAYKVHPIAAVQVEYNCWSLDIEQNGLLEACRELGVTVVAYSPLGRGFLTGQIRKFEDLPDTDSRRSHPRFQPESFHHNIKLVEAFEEMSAKKGCKPGQLALAWVLAQDPNLIVIPGTKRIKYLDENVASGQVHISDAENKQIRDIINSIPISGDRYPEVHMKKLDN</sequence>
<dbReference type="GO" id="GO:0016491">
    <property type="term" value="F:oxidoreductase activity"/>
    <property type="evidence" value="ECO:0007669"/>
    <property type="project" value="UniProtKB-KW"/>
</dbReference>
<dbReference type="OrthoDB" id="48988at2759"/>
<organism evidence="3 4">
    <name type="scientific">Linderina pennispora</name>
    <dbReference type="NCBI Taxonomy" id="61395"/>
    <lineage>
        <taxon>Eukaryota</taxon>
        <taxon>Fungi</taxon>
        <taxon>Fungi incertae sedis</taxon>
        <taxon>Zoopagomycota</taxon>
        <taxon>Kickxellomycotina</taxon>
        <taxon>Kickxellomycetes</taxon>
        <taxon>Kickxellales</taxon>
        <taxon>Kickxellaceae</taxon>
        <taxon>Linderina</taxon>
    </lineage>
</organism>
<keyword evidence="1" id="KW-0560">Oxidoreductase</keyword>
<reference evidence="3 4" key="1">
    <citation type="submission" date="2016-07" db="EMBL/GenBank/DDBJ databases">
        <title>Pervasive Adenine N6-methylation of Active Genes in Fungi.</title>
        <authorList>
            <consortium name="DOE Joint Genome Institute"/>
            <person name="Mondo S.J."/>
            <person name="Dannebaum R.O."/>
            <person name="Kuo R.C."/>
            <person name="Labutti K."/>
            <person name="Haridas S."/>
            <person name="Kuo A."/>
            <person name="Salamov A."/>
            <person name="Ahrendt S.R."/>
            <person name="Lipzen A."/>
            <person name="Sullivan W."/>
            <person name="Andreopoulos W.B."/>
            <person name="Clum A."/>
            <person name="Lindquist E."/>
            <person name="Daum C."/>
            <person name="Ramamoorthy G.K."/>
            <person name="Gryganskyi A."/>
            <person name="Culley D."/>
            <person name="Magnuson J.K."/>
            <person name="James T.Y."/>
            <person name="O'Malley M.A."/>
            <person name="Stajich J.E."/>
            <person name="Spatafora J.W."/>
            <person name="Visel A."/>
            <person name="Grigoriev I.V."/>
        </authorList>
    </citation>
    <scope>NUCLEOTIDE SEQUENCE [LARGE SCALE GENOMIC DNA]</scope>
    <source>
        <strain evidence="3 4">ATCC 12442</strain>
    </source>
</reference>
<dbReference type="InterPro" id="IPR036812">
    <property type="entry name" value="NAD(P)_OxRdtase_dom_sf"/>
</dbReference>
<dbReference type="CDD" id="cd19076">
    <property type="entry name" value="AKR_AKR13A_13D"/>
    <property type="match status" value="1"/>
</dbReference>
<evidence type="ECO:0000256" key="1">
    <source>
        <dbReference type="ARBA" id="ARBA00023002"/>
    </source>
</evidence>
<keyword evidence="4" id="KW-1185">Reference proteome</keyword>
<dbReference type="Pfam" id="PF00248">
    <property type="entry name" value="Aldo_ket_red"/>
    <property type="match status" value="1"/>
</dbReference>
<protein>
    <submittedName>
        <fullName evidence="3">Aldo/keto reductase</fullName>
    </submittedName>
</protein>
<dbReference type="EMBL" id="MCFD01000002">
    <property type="protein sequence ID" value="ORX73065.1"/>
    <property type="molecule type" value="Genomic_DNA"/>
</dbReference>
<feature type="domain" description="NADP-dependent oxidoreductase" evidence="2">
    <location>
        <begin position="25"/>
        <end position="328"/>
    </location>
</feature>
<dbReference type="SUPFAM" id="SSF51430">
    <property type="entry name" value="NAD(P)-linked oxidoreductase"/>
    <property type="match status" value="1"/>
</dbReference>
<evidence type="ECO:0000313" key="3">
    <source>
        <dbReference type="EMBL" id="ORX73065.1"/>
    </source>
</evidence>